<accession>A0A182MHV6</accession>
<reference evidence="2" key="1">
    <citation type="submission" date="2013-09" db="EMBL/GenBank/DDBJ databases">
        <title>The Genome Sequence of Anopheles culicifacies species A.</title>
        <authorList>
            <consortium name="The Broad Institute Genomics Platform"/>
            <person name="Neafsey D.E."/>
            <person name="Besansky N."/>
            <person name="Howell P."/>
            <person name="Walton C."/>
            <person name="Young S.K."/>
            <person name="Zeng Q."/>
            <person name="Gargeya S."/>
            <person name="Fitzgerald M."/>
            <person name="Haas B."/>
            <person name="Abouelleil A."/>
            <person name="Allen A.W."/>
            <person name="Alvarado L."/>
            <person name="Arachchi H.M."/>
            <person name="Berlin A.M."/>
            <person name="Chapman S.B."/>
            <person name="Gainer-Dewar J."/>
            <person name="Goldberg J."/>
            <person name="Griggs A."/>
            <person name="Gujja S."/>
            <person name="Hansen M."/>
            <person name="Howarth C."/>
            <person name="Imamovic A."/>
            <person name="Ireland A."/>
            <person name="Larimer J."/>
            <person name="McCowan C."/>
            <person name="Murphy C."/>
            <person name="Pearson M."/>
            <person name="Poon T.W."/>
            <person name="Priest M."/>
            <person name="Roberts A."/>
            <person name="Saif S."/>
            <person name="Shea T."/>
            <person name="Sisk P."/>
            <person name="Sykes S."/>
            <person name="Wortman J."/>
            <person name="Nusbaum C."/>
            <person name="Birren B."/>
        </authorList>
    </citation>
    <scope>NUCLEOTIDE SEQUENCE [LARGE SCALE GENOMIC DNA]</scope>
    <source>
        <strain evidence="2">A-37</strain>
    </source>
</reference>
<dbReference type="EMBL" id="AXCM01002511">
    <property type="status" value="NOT_ANNOTATED_CDS"/>
    <property type="molecule type" value="Genomic_DNA"/>
</dbReference>
<evidence type="ECO:0000313" key="2">
    <source>
        <dbReference type="Proteomes" id="UP000075883"/>
    </source>
</evidence>
<keyword evidence="2" id="KW-1185">Reference proteome</keyword>
<name>A0A182MHV6_9DIPT</name>
<dbReference type="Proteomes" id="UP000075883">
    <property type="component" value="Unassembled WGS sequence"/>
</dbReference>
<evidence type="ECO:0000313" key="1">
    <source>
        <dbReference type="EnsemblMetazoa" id="ACUA018665-PA"/>
    </source>
</evidence>
<dbReference type="AlphaFoldDB" id="A0A182MHV6"/>
<sequence length="127" mass="14564">MLLNLKHEAGTGENNFYKMRVDSSHALSTTWSRKHYNRYDPVVLSGRNAISFGLEGFVVMHVCIFGIFSMFWNGSVADDIEAPVFERTGPRFESHSGRSPVLLRFDESQEMSTFEGFRVSERISIRH</sequence>
<reference evidence="1" key="2">
    <citation type="submission" date="2020-05" db="UniProtKB">
        <authorList>
            <consortium name="EnsemblMetazoa"/>
        </authorList>
    </citation>
    <scope>IDENTIFICATION</scope>
    <source>
        <strain evidence="1">A-37</strain>
    </source>
</reference>
<proteinExistence type="predicted"/>
<dbReference type="EnsemblMetazoa" id="ACUA018665-RA">
    <property type="protein sequence ID" value="ACUA018665-PA"/>
    <property type="gene ID" value="ACUA018665"/>
</dbReference>
<dbReference type="VEuPathDB" id="VectorBase:ACUA018665"/>
<organism evidence="1 2">
    <name type="scientific">Anopheles culicifacies</name>
    <dbReference type="NCBI Taxonomy" id="139723"/>
    <lineage>
        <taxon>Eukaryota</taxon>
        <taxon>Metazoa</taxon>
        <taxon>Ecdysozoa</taxon>
        <taxon>Arthropoda</taxon>
        <taxon>Hexapoda</taxon>
        <taxon>Insecta</taxon>
        <taxon>Pterygota</taxon>
        <taxon>Neoptera</taxon>
        <taxon>Endopterygota</taxon>
        <taxon>Diptera</taxon>
        <taxon>Nematocera</taxon>
        <taxon>Culicoidea</taxon>
        <taxon>Culicidae</taxon>
        <taxon>Anophelinae</taxon>
        <taxon>Anopheles</taxon>
        <taxon>culicifacies species complex</taxon>
    </lineage>
</organism>
<protein>
    <submittedName>
        <fullName evidence="1">Uncharacterized protein</fullName>
    </submittedName>
</protein>